<dbReference type="PROSITE" id="PS50263">
    <property type="entry name" value="CN_HYDROLASE"/>
    <property type="match status" value="1"/>
</dbReference>
<dbReference type="RefSeq" id="WP_122030411.1">
    <property type="nucleotide sequence ID" value="NZ_LS483254.1"/>
</dbReference>
<dbReference type="PANTHER" id="PTHR43674">
    <property type="entry name" value="NITRILASE C965.09-RELATED"/>
    <property type="match status" value="1"/>
</dbReference>
<reference evidence="4" key="1">
    <citation type="submission" date="2018-05" db="EMBL/GenBank/DDBJ databases">
        <authorList>
            <person name="Hao L."/>
        </authorList>
    </citation>
    <scope>NUCLEOTIDE SEQUENCE [LARGE SCALE GENOMIC DNA]</scope>
</reference>
<dbReference type="AlphaFoldDB" id="A0A2X3K4F1"/>
<dbReference type="InterPro" id="IPR036526">
    <property type="entry name" value="C-N_Hydrolase_sf"/>
</dbReference>
<evidence type="ECO:0000313" key="4">
    <source>
        <dbReference type="Proteomes" id="UP000249818"/>
    </source>
</evidence>
<dbReference type="InterPro" id="IPR050345">
    <property type="entry name" value="Aliph_Amidase/BUP"/>
</dbReference>
<protein>
    <submittedName>
        <fullName evidence="3">Putative N-carbamoylputrescine amidase</fullName>
        <ecNumber evidence="3">3.5.1.53</ecNumber>
    </submittedName>
</protein>
<dbReference type="EC" id="3.5.1.53" evidence="3"/>
<accession>A0A2X3K4F1</accession>
<evidence type="ECO:0000256" key="1">
    <source>
        <dbReference type="ARBA" id="ARBA00022801"/>
    </source>
</evidence>
<dbReference type="InterPro" id="IPR003010">
    <property type="entry name" value="C-N_Hydrolase"/>
</dbReference>
<keyword evidence="4" id="KW-1185">Reference proteome</keyword>
<dbReference type="Proteomes" id="UP000249818">
    <property type="component" value="Chromosome BARAN1"/>
</dbReference>
<proteinExistence type="predicted"/>
<keyword evidence="1 3" id="KW-0378">Hydrolase</keyword>
<dbReference type="SUPFAM" id="SSF56317">
    <property type="entry name" value="Carbon-nitrogen hydrolase"/>
    <property type="match status" value="1"/>
</dbReference>
<name>A0A2X3K4F1_9BACT</name>
<sequence length="272" mass="30298">MRVGYVQFAPEFGEVRRNLDRVTELLLRERADLWILPELFSTGYQFATVREAVDLAEPVPKGPSTTRLLALAREGTCHLVAGLAEQAGGRAYNSAVLVGPTGLIARYRKVHLFYEEKRFFAPGDLPFKVADIGRARVGLLVCYDHFFPEAARALALQGAELIAHPANLVMPGLAQLTMRVRAMENRVFTVTANRIGVEARTGETLRFTGLSQIVAPNGDVLVQASQDREEARVIEIDPAQARDKHLTRLNDVFADRRPEFYRCLVQPDRAEG</sequence>
<dbReference type="EMBL" id="LS483254">
    <property type="protein sequence ID" value="SQD92147.1"/>
    <property type="molecule type" value="Genomic_DNA"/>
</dbReference>
<organism evidence="3 4">
    <name type="scientific">Candidatus Bipolaricaulis anaerobius</name>
    <dbReference type="NCBI Taxonomy" id="2026885"/>
    <lineage>
        <taxon>Bacteria</taxon>
        <taxon>Candidatus Bipolaricaulota</taxon>
        <taxon>Candidatus Bipolaricaulia</taxon>
        <taxon>Candidatus Bipolaricaulales</taxon>
        <taxon>Candidatus Bipolaricaulaceae</taxon>
        <taxon>Candidatus Bipolaricaulis</taxon>
    </lineage>
</organism>
<dbReference type="OrthoDB" id="2826359at2"/>
<dbReference type="Pfam" id="PF00795">
    <property type="entry name" value="CN_hydrolase"/>
    <property type="match status" value="1"/>
</dbReference>
<gene>
    <name evidence="3" type="ORF">BARAN1_0122</name>
</gene>
<feature type="domain" description="CN hydrolase" evidence="2">
    <location>
        <begin position="1"/>
        <end position="238"/>
    </location>
</feature>
<evidence type="ECO:0000313" key="3">
    <source>
        <dbReference type="EMBL" id="SQD92147.1"/>
    </source>
</evidence>
<dbReference type="Gene3D" id="3.60.110.10">
    <property type="entry name" value="Carbon-nitrogen hydrolase"/>
    <property type="match status" value="1"/>
</dbReference>
<dbReference type="KEGG" id="bana:BARAN1_0122"/>
<evidence type="ECO:0000259" key="2">
    <source>
        <dbReference type="PROSITE" id="PS50263"/>
    </source>
</evidence>
<dbReference type="PANTHER" id="PTHR43674:SF2">
    <property type="entry name" value="BETA-UREIDOPROPIONASE"/>
    <property type="match status" value="1"/>
</dbReference>
<dbReference type="GO" id="GO:0050126">
    <property type="term" value="F:N-carbamoylputrescine amidase activity"/>
    <property type="evidence" value="ECO:0007669"/>
    <property type="project" value="UniProtKB-EC"/>
</dbReference>